<organism evidence="8 9">
    <name type="scientific">Marseilla massiliensis</name>
    <dbReference type="NCBI Taxonomy" id="1841864"/>
    <lineage>
        <taxon>Bacteria</taxon>
        <taxon>Pseudomonadati</taxon>
        <taxon>Bacteroidota</taxon>
        <taxon>Bacteroidia</taxon>
        <taxon>Bacteroidales</taxon>
        <taxon>Prevotellaceae</taxon>
        <taxon>Marseilla</taxon>
    </lineage>
</organism>
<evidence type="ECO:0000256" key="6">
    <source>
        <dbReference type="ARBA" id="ARBA00023136"/>
    </source>
</evidence>
<dbReference type="PANTHER" id="PTHR30558:SF3">
    <property type="entry name" value="BIOPOLYMER TRANSPORT PROTEIN EXBD-RELATED"/>
    <property type="match status" value="1"/>
</dbReference>
<keyword evidence="9" id="KW-1185">Reference proteome</keyword>
<evidence type="ECO:0000256" key="7">
    <source>
        <dbReference type="RuleBase" id="RU003879"/>
    </source>
</evidence>
<evidence type="ECO:0000256" key="2">
    <source>
        <dbReference type="ARBA" id="ARBA00005811"/>
    </source>
</evidence>
<evidence type="ECO:0000256" key="1">
    <source>
        <dbReference type="ARBA" id="ARBA00004162"/>
    </source>
</evidence>
<dbReference type="Pfam" id="PF02472">
    <property type="entry name" value="ExbD"/>
    <property type="match status" value="1"/>
</dbReference>
<evidence type="ECO:0000256" key="3">
    <source>
        <dbReference type="ARBA" id="ARBA00022475"/>
    </source>
</evidence>
<keyword evidence="7" id="KW-0813">Transport</keyword>
<dbReference type="AlphaFoldDB" id="A0A938WRE6"/>
<keyword evidence="6" id="KW-0472">Membrane</keyword>
<sequence length="217" mass="24293">MAKKKLSRQKKVDLRVDFTPMVDMMMLLITFFMLCTSLSKPQAMLLTMPSNDKNVQEQDKTATKASQTITVFVAGNDKIYYVAGIPNYEDPSCLKETTWGKDGIRSVLINHVTEDGTVPVAAIMKAKLELDAKKLKDPAKYPDSIYNKELDKLKNGEVNGQKIPTLTIIIKATDDASYKNLVDALDEMQICSIGKYVIDNITPEDRQLLSKKGVRLN</sequence>
<dbReference type="GO" id="GO:0022857">
    <property type="term" value="F:transmembrane transporter activity"/>
    <property type="evidence" value="ECO:0007669"/>
    <property type="project" value="InterPro"/>
</dbReference>
<comment type="caution">
    <text evidence="8">The sequence shown here is derived from an EMBL/GenBank/DDBJ whole genome shotgun (WGS) entry which is preliminary data.</text>
</comment>
<keyword evidence="4 7" id="KW-0812">Transmembrane</keyword>
<protein>
    <submittedName>
        <fullName evidence="8">Biopolymer transporter ExbD</fullName>
    </submittedName>
</protein>
<proteinExistence type="inferred from homology"/>
<comment type="similarity">
    <text evidence="2 7">Belongs to the ExbD/TolR family.</text>
</comment>
<evidence type="ECO:0000256" key="5">
    <source>
        <dbReference type="ARBA" id="ARBA00022989"/>
    </source>
</evidence>
<evidence type="ECO:0000313" key="9">
    <source>
        <dbReference type="Proteomes" id="UP000706891"/>
    </source>
</evidence>
<dbReference type="RefSeq" id="WP_021948748.1">
    <property type="nucleotide sequence ID" value="NZ_JACJJG010000017.1"/>
</dbReference>
<dbReference type="GO" id="GO:0005886">
    <property type="term" value="C:plasma membrane"/>
    <property type="evidence" value="ECO:0007669"/>
    <property type="project" value="UniProtKB-SubCell"/>
</dbReference>
<dbReference type="Proteomes" id="UP000706891">
    <property type="component" value="Unassembled WGS sequence"/>
</dbReference>
<dbReference type="GO" id="GO:0015031">
    <property type="term" value="P:protein transport"/>
    <property type="evidence" value="ECO:0007669"/>
    <property type="project" value="UniProtKB-KW"/>
</dbReference>
<dbReference type="InterPro" id="IPR003400">
    <property type="entry name" value="ExbD"/>
</dbReference>
<dbReference type="PANTHER" id="PTHR30558">
    <property type="entry name" value="EXBD MEMBRANE COMPONENT OF PMF-DRIVEN MACROMOLECULE IMPORT SYSTEM"/>
    <property type="match status" value="1"/>
</dbReference>
<dbReference type="EMBL" id="JACJJG010000017">
    <property type="protein sequence ID" value="MBM6673291.1"/>
    <property type="molecule type" value="Genomic_DNA"/>
</dbReference>
<evidence type="ECO:0000256" key="4">
    <source>
        <dbReference type="ARBA" id="ARBA00022692"/>
    </source>
</evidence>
<reference evidence="8" key="2">
    <citation type="journal article" date="2021" name="Sci. Rep.">
        <title>The distribution of antibiotic resistance genes in chicken gut microbiota commensals.</title>
        <authorList>
            <person name="Juricova H."/>
            <person name="Matiasovicova J."/>
            <person name="Kubasova T."/>
            <person name="Cejkova D."/>
            <person name="Rychlik I."/>
        </authorList>
    </citation>
    <scope>NUCLEOTIDE SEQUENCE</scope>
    <source>
        <strain evidence="8">An824</strain>
    </source>
</reference>
<keyword evidence="7" id="KW-0653">Protein transport</keyword>
<keyword evidence="3" id="KW-1003">Cell membrane</keyword>
<name>A0A938WRE6_9BACT</name>
<evidence type="ECO:0000313" key="8">
    <source>
        <dbReference type="EMBL" id="MBM6673291.1"/>
    </source>
</evidence>
<reference evidence="8" key="1">
    <citation type="submission" date="2020-08" db="EMBL/GenBank/DDBJ databases">
        <authorList>
            <person name="Cejkova D."/>
            <person name="Kubasova T."/>
            <person name="Jahodarova E."/>
            <person name="Rychlik I."/>
        </authorList>
    </citation>
    <scope>NUCLEOTIDE SEQUENCE</scope>
    <source>
        <strain evidence="8">An824</strain>
    </source>
</reference>
<accession>A0A938WRE6</accession>
<comment type="subcellular location">
    <subcellularLocation>
        <location evidence="1">Cell membrane</location>
        <topology evidence="1">Single-pass membrane protein</topology>
    </subcellularLocation>
    <subcellularLocation>
        <location evidence="7">Cell membrane</location>
        <topology evidence="7">Single-pass type II membrane protein</topology>
    </subcellularLocation>
</comment>
<keyword evidence="5" id="KW-1133">Transmembrane helix</keyword>
<gene>
    <name evidence="8" type="ORF">H6A34_05295</name>
</gene>